<name>A0ACC0MI43_RHOML</name>
<gene>
    <name evidence="1" type="ORF">RHMOL_Rhmol09G0241000</name>
</gene>
<reference evidence="1" key="1">
    <citation type="submission" date="2022-02" db="EMBL/GenBank/DDBJ databases">
        <title>Plant Genome Project.</title>
        <authorList>
            <person name="Zhang R.-G."/>
        </authorList>
    </citation>
    <scope>NUCLEOTIDE SEQUENCE</scope>
    <source>
        <strain evidence="1">AT1</strain>
    </source>
</reference>
<dbReference type="EMBL" id="CM046396">
    <property type="protein sequence ID" value="KAI8540167.1"/>
    <property type="molecule type" value="Genomic_DNA"/>
</dbReference>
<organism evidence="1 2">
    <name type="scientific">Rhododendron molle</name>
    <name type="common">Chinese azalea</name>
    <name type="synonym">Azalea mollis</name>
    <dbReference type="NCBI Taxonomy" id="49168"/>
    <lineage>
        <taxon>Eukaryota</taxon>
        <taxon>Viridiplantae</taxon>
        <taxon>Streptophyta</taxon>
        <taxon>Embryophyta</taxon>
        <taxon>Tracheophyta</taxon>
        <taxon>Spermatophyta</taxon>
        <taxon>Magnoliopsida</taxon>
        <taxon>eudicotyledons</taxon>
        <taxon>Gunneridae</taxon>
        <taxon>Pentapetalae</taxon>
        <taxon>asterids</taxon>
        <taxon>Ericales</taxon>
        <taxon>Ericaceae</taxon>
        <taxon>Ericoideae</taxon>
        <taxon>Rhodoreae</taxon>
        <taxon>Rhododendron</taxon>
    </lineage>
</organism>
<dbReference type="Proteomes" id="UP001062846">
    <property type="component" value="Chromosome 9"/>
</dbReference>
<sequence length="428" mass="46989">MDVVKPPPFRTLALRNQSCSRDPAPIHSPGVWDMEEMKSFLGFALPRLQLQLAVIFLLTQSLYLLLRRFHLPRVASEIMAGFILGPTILGKIIPSFSKTLFPPEGDIFLNLLSKIGYIFFMFMAGVKMDPSMVMKSGKKAWTIGVVSMAFPVVLSLGVSFPLSDMVTWAKAPGIRFVVATQTLTPFPVVSRLLIDLQIMNSELGHLALASALIRELLSLILSSTTFYIRVGSQGSAPLGIQALFMFLITVSISGFVARAGFLWIVRQTPEGKPVKEVHIIFISSGVLVSAIMCDNLGILYHYGPFLLGLFVPDGPPLGSTLVERLETLVSGWFAPLLLTYCGLHSDIFAVSDLRYQFILWTVLFGAIVVKFTANFVPALICKLPVKDAIALSLVLSGQGIVELAAFLAFRENEVNNHYFLRITSSMGA</sequence>
<evidence type="ECO:0000313" key="1">
    <source>
        <dbReference type="EMBL" id="KAI8540167.1"/>
    </source>
</evidence>
<comment type="caution">
    <text evidence="1">The sequence shown here is derived from an EMBL/GenBank/DDBJ whole genome shotgun (WGS) entry which is preliminary data.</text>
</comment>
<evidence type="ECO:0000313" key="2">
    <source>
        <dbReference type="Proteomes" id="UP001062846"/>
    </source>
</evidence>
<proteinExistence type="predicted"/>
<protein>
    <submittedName>
        <fullName evidence="1">Uncharacterized protein</fullName>
    </submittedName>
</protein>
<keyword evidence="2" id="KW-1185">Reference proteome</keyword>
<accession>A0ACC0MI43</accession>